<keyword evidence="3" id="KW-1185">Reference proteome</keyword>
<reference evidence="3" key="1">
    <citation type="journal article" date="2019" name="Int. J. Syst. Evol. Microbiol.">
        <title>The Global Catalogue of Microorganisms (GCM) 10K type strain sequencing project: providing services to taxonomists for standard genome sequencing and annotation.</title>
        <authorList>
            <consortium name="The Broad Institute Genomics Platform"/>
            <consortium name="The Broad Institute Genome Sequencing Center for Infectious Disease"/>
            <person name="Wu L."/>
            <person name="Ma J."/>
        </authorList>
    </citation>
    <scope>NUCLEOTIDE SEQUENCE [LARGE SCALE GENOMIC DNA]</scope>
    <source>
        <strain evidence="3">JCM 31202</strain>
    </source>
</reference>
<proteinExistence type="predicted"/>
<comment type="caution">
    <text evidence="2">The sequence shown here is derived from an EMBL/GenBank/DDBJ whole genome shotgun (WGS) entry which is preliminary data.</text>
</comment>
<accession>A0ABW3EKE3</accession>
<dbReference type="EMBL" id="JBHTJA010000005">
    <property type="protein sequence ID" value="MFD0899797.1"/>
    <property type="molecule type" value="Genomic_DNA"/>
</dbReference>
<organism evidence="2 3">
    <name type="scientific">Actinomadura sediminis</name>
    <dbReference type="NCBI Taxonomy" id="1038904"/>
    <lineage>
        <taxon>Bacteria</taxon>
        <taxon>Bacillati</taxon>
        <taxon>Actinomycetota</taxon>
        <taxon>Actinomycetes</taxon>
        <taxon>Streptosporangiales</taxon>
        <taxon>Thermomonosporaceae</taxon>
        <taxon>Actinomadura</taxon>
    </lineage>
</organism>
<dbReference type="RefSeq" id="WP_378296688.1">
    <property type="nucleotide sequence ID" value="NZ_JBHTJA010000005.1"/>
</dbReference>
<feature type="region of interest" description="Disordered" evidence="1">
    <location>
        <begin position="517"/>
        <end position="552"/>
    </location>
</feature>
<evidence type="ECO:0000313" key="3">
    <source>
        <dbReference type="Proteomes" id="UP001596972"/>
    </source>
</evidence>
<name>A0ABW3EKE3_9ACTN</name>
<sequence>MTELDARLLAELLWLARNPPPAPPDHRRRLGDGPPPGRPVEPAAPDTAPSGGDARDAGTGAGCGVPLYPPAGTAVDEAGGASAPRMSKIAFPGASPLPEAMELARSLRPFKRLTRPGRSELDMAATVQATAEARTVDPAQLMITMRRARVRSLDFTLVTDSSTSMRVWRPLFERLERVLAQVGAFQTVSRWDLEVDGGGEVRVVDPNGTGYPPSRLLDLSGSRIVLVATDAVAEGWYRRPVWKAVDGWARAMPTTLLHMLPPEYRPDTAVGVPYTASRCPGGMSANAGFEVEWGWWAERERDGAPPLPVIGLSPAEFAGWAEALVSGTTWVQGITTSPPVLAEDLYGEDEGDAADDGDAAADEGADDDADDDAAEQEMLVDAFFRRASPGAVRLAHVLSCATSLTLPLIDVLQPELARGTGLLERAELFVSGLLEETGDDLYEFVPAARERLVTGLSALDEWAISKTVNEHIEGRFGGGGDLTALVRDPEGAAAAGYVRPFAQLARNLAERRGIPVPAWAEDTGRPEPKSGEAPAPESGTSAENRPETASGQAMSLWGPLVAALDGANRREPAAGQPKNSWAPWLVASGMAAVVGLNPVIKAITRRRRSQERAELVAALGARVAEVKAGDELAVVDLGADGLTAYLVRRNTAGTPDATMRPTVPWADALDEAGVPTGAVGIGDGRNIVLVDTAVYSLPVLAALPALKKQVPDGAALTASGADLGQVLREVIDAEPIRQPYALLAMEPERAGGGRRLGFRTVPIFPAGASKGDVRGLVMRIEPSDAHGTVLAVVARGPEGTDRTVLVRSVKAPPGRYSVTAELDGPGRVRFGGLPKSGPEARSWHEIVGAGTVAYDPPRPAHLVCALEFSGPRDVVDERIDRIRRVVGLLAAELGELLRVSLLLYGAHLYRYRPEDDPPVARRVWRANPSYALRCLDGLAATPPLPSGNPEGAMVEDMLFLVQRSLRGVRRPERTALLTVGKRAPHPPEVHPSETLPCPDGHDWTVLMDELHVGGVTFAAIRDHSARRHRTDDMTWVRLAGDAKPFRLDAVDPAAVGRRLGLVPTDAQRVPLPIVVQT</sequence>
<feature type="compositionally biased region" description="Polar residues" evidence="1">
    <location>
        <begin position="538"/>
        <end position="552"/>
    </location>
</feature>
<protein>
    <submittedName>
        <fullName evidence="2">SAV_2336 N-terminal domain-related protein</fullName>
    </submittedName>
</protein>
<dbReference type="Proteomes" id="UP001596972">
    <property type="component" value="Unassembled WGS sequence"/>
</dbReference>
<feature type="region of interest" description="Disordered" evidence="1">
    <location>
        <begin position="348"/>
        <end position="371"/>
    </location>
</feature>
<dbReference type="InterPro" id="IPR047738">
    <property type="entry name" value="SAV_2336-like_N"/>
</dbReference>
<dbReference type="NCBIfam" id="NF041121">
    <property type="entry name" value="SAV_2336_NTERM"/>
    <property type="match status" value="1"/>
</dbReference>
<evidence type="ECO:0000313" key="2">
    <source>
        <dbReference type="EMBL" id="MFD0899797.1"/>
    </source>
</evidence>
<evidence type="ECO:0000256" key="1">
    <source>
        <dbReference type="SAM" id="MobiDB-lite"/>
    </source>
</evidence>
<gene>
    <name evidence="2" type="ORF">ACFQ11_05300</name>
</gene>
<feature type="region of interest" description="Disordered" evidence="1">
    <location>
        <begin position="17"/>
        <end position="64"/>
    </location>
</feature>